<proteinExistence type="predicted"/>
<evidence type="ECO:0000313" key="2">
    <source>
        <dbReference type="Proteomes" id="UP000005551"/>
    </source>
</evidence>
<reference evidence="1 2" key="1">
    <citation type="submission" date="2012-05" db="EMBL/GenBank/DDBJ databases">
        <title>Genome sequence of Nitritalea halalkaliphila LW7.</title>
        <authorList>
            <person name="Jangir P.K."/>
            <person name="Singh A."/>
            <person name="Shivaji S."/>
            <person name="Sharma R."/>
        </authorList>
    </citation>
    <scope>NUCLEOTIDE SEQUENCE [LARGE SCALE GENOMIC DNA]</scope>
    <source>
        <strain evidence="1 2">LW7</strain>
    </source>
</reference>
<dbReference type="Proteomes" id="UP000005551">
    <property type="component" value="Unassembled WGS sequence"/>
</dbReference>
<gene>
    <name evidence="1" type="ORF">A3SI_15865</name>
</gene>
<sequence>MVFKSSGEELKIRRDALLRRGFSFEAITGFQFRDEAGRDAMFQVAEFRYRLRASQVVILLENSGEASAA</sequence>
<accession>I5BY37</accession>
<organism evidence="1 2">
    <name type="scientific">Nitritalea halalkaliphila LW7</name>
    <dbReference type="NCBI Taxonomy" id="1189621"/>
    <lineage>
        <taxon>Bacteria</taxon>
        <taxon>Pseudomonadati</taxon>
        <taxon>Bacteroidota</taxon>
        <taxon>Cytophagia</taxon>
        <taxon>Cytophagales</taxon>
        <taxon>Cyclobacteriaceae</taxon>
        <taxon>Nitritalea</taxon>
    </lineage>
</organism>
<evidence type="ECO:0000313" key="1">
    <source>
        <dbReference type="EMBL" id="EIM74489.1"/>
    </source>
</evidence>
<keyword evidence="2" id="KW-1185">Reference proteome</keyword>
<protein>
    <submittedName>
        <fullName evidence="1">Uncharacterized protein</fullName>
    </submittedName>
</protein>
<dbReference type="STRING" id="1189621.A3SI_15865"/>
<dbReference type="AlphaFoldDB" id="I5BY37"/>
<name>I5BY37_9BACT</name>
<dbReference type="EMBL" id="AJYA01000042">
    <property type="protein sequence ID" value="EIM74489.1"/>
    <property type="molecule type" value="Genomic_DNA"/>
</dbReference>
<comment type="caution">
    <text evidence="1">The sequence shown here is derived from an EMBL/GenBank/DDBJ whole genome shotgun (WGS) entry which is preliminary data.</text>
</comment>